<dbReference type="EMBL" id="JADJEV010000005">
    <property type="protein sequence ID" value="MBK6975494.1"/>
    <property type="molecule type" value="Genomic_DNA"/>
</dbReference>
<dbReference type="AlphaFoldDB" id="A0A9D7E795"/>
<organism evidence="1 2">
    <name type="scientific">Candidatus Methylophosphatis roskildensis</name>
    <dbReference type="NCBI Taxonomy" id="2899263"/>
    <lineage>
        <taxon>Bacteria</taxon>
        <taxon>Pseudomonadati</taxon>
        <taxon>Pseudomonadota</taxon>
        <taxon>Betaproteobacteria</taxon>
        <taxon>Nitrosomonadales</taxon>
        <taxon>Sterolibacteriaceae</taxon>
        <taxon>Candidatus Methylophosphatis</taxon>
    </lineage>
</organism>
<comment type="caution">
    <text evidence="1">The sequence shown here is derived from an EMBL/GenBank/DDBJ whole genome shotgun (WGS) entry which is preliminary data.</text>
</comment>
<accession>A0A9D7E795</accession>
<gene>
    <name evidence="1" type="ORF">IPH26_21930</name>
</gene>
<dbReference type="Proteomes" id="UP000807785">
    <property type="component" value="Unassembled WGS sequence"/>
</dbReference>
<evidence type="ECO:0000313" key="1">
    <source>
        <dbReference type="EMBL" id="MBK6975494.1"/>
    </source>
</evidence>
<reference evidence="1" key="1">
    <citation type="submission" date="2020-10" db="EMBL/GenBank/DDBJ databases">
        <title>Connecting structure to function with the recovery of over 1000 high-quality activated sludge metagenome-assembled genomes encoding full-length rRNA genes using long-read sequencing.</title>
        <authorList>
            <person name="Singleton C.M."/>
            <person name="Petriglieri F."/>
            <person name="Kristensen J.M."/>
            <person name="Kirkegaard R.H."/>
            <person name="Michaelsen T.Y."/>
            <person name="Andersen M.H."/>
            <person name="Karst S.M."/>
            <person name="Dueholm M.S."/>
            <person name="Nielsen P.H."/>
            <person name="Albertsen M."/>
        </authorList>
    </citation>
    <scope>NUCLEOTIDE SEQUENCE</scope>
    <source>
        <strain evidence="1">Bjer_18-Q3-R1-45_BAT3C.347</strain>
    </source>
</reference>
<proteinExistence type="predicted"/>
<sequence>MSDICERTTELLRRLKQQNDEDPDHGDQELLPADLEIPISTLAPGVTRQLSPMLRARFAFCSTWKNANLDQNWLSLEATRHALDNPEIKELVDLRIENWDWAPPASVKPEDCAIFSYNPYAVEETYLVWESEQEEPIVWRFFSAEYYKFADLNRFLEYLIGERMVDDSGRVTAEP</sequence>
<protein>
    <submittedName>
        <fullName evidence="1">Uncharacterized protein</fullName>
    </submittedName>
</protein>
<evidence type="ECO:0000313" key="2">
    <source>
        <dbReference type="Proteomes" id="UP000807785"/>
    </source>
</evidence>
<name>A0A9D7E795_9PROT</name>